<evidence type="ECO:0000259" key="10">
    <source>
        <dbReference type="PROSITE" id="PS51710"/>
    </source>
</evidence>
<keyword evidence="4 8" id="KW-0547">Nucleotide-binding</keyword>
<dbReference type="AlphaFoldDB" id="A0A7S8IZ07"/>
<dbReference type="InterPro" id="IPR006073">
    <property type="entry name" value="GTP-bd"/>
</dbReference>
<feature type="binding site" evidence="8">
    <location>
        <begin position="165"/>
        <end position="172"/>
    </location>
    <ligand>
        <name>GTP</name>
        <dbReference type="ChEBI" id="CHEBI:37565"/>
    </ligand>
</feature>
<feature type="domain" description="OBG-type G" evidence="10">
    <location>
        <begin position="159"/>
        <end position="330"/>
    </location>
</feature>
<evidence type="ECO:0000256" key="8">
    <source>
        <dbReference type="HAMAP-Rule" id="MF_01454"/>
    </source>
</evidence>
<comment type="subunit">
    <text evidence="8">Monomer.</text>
</comment>
<feature type="binding site" evidence="8">
    <location>
        <position position="192"/>
    </location>
    <ligand>
        <name>Mg(2+)</name>
        <dbReference type="ChEBI" id="CHEBI:18420"/>
    </ligand>
</feature>
<dbReference type="InterPro" id="IPR027417">
    <property type="entry name" value="P-loop_NTPase"/>
</dbReference>
<evidence type="ECO:0000259" key="11">
    <source>
        <dbReference type="PROSITE" id="PS51883"/>
    </source>
</evidence>
<feature type="binding site" evidence="8">
    <location>
        <position position="172"/>
    </location>
    <ligand>
        <name>Mg(2+)</name>
        <dbReference type="ChEBI" id="CHEBI:18420"/>
    </ligand>
</feature>
<sequence>MFVDEVHITVRAGCGGNGICSFRREMFVPRGGPDGGDGGHGGDIIMTASHRLTTLLDLRYQNQYEAQDGRAGGGSNCTGRSGEDMTIIVPVGTIVSDDQTTEILADFIEDGQTAVIAHGGRGGKGNSNFATSVNRVPTKCTPGTPGEERTLRLELKLLADVGLVGFPNAGKSTLIAAISAARPKIADYPFTTLIPNLGVVRWGSDRSFVVADIPGLIEGAHDGRGLGVQFLRHIQRTAFLLHLIDVSEWASENPVAGFETLRRELKAYDPTLNHRPFAVVATKIDVVGTSEQLAELQAYCQREGYPCLAISAAANKGLNDLITYIGKQVDMLRRMPCETSS</sequence>
<comment type="cofactor">
    <cofactor evidence="8">
        <name>Mg(2+)</name>
        <dbReference type="ChEBI" id="CHEBI:18420"/>
    </cofactor>
</comment>
<dbReference type="PROSITE" id="PS00905">
    <property type="entry name" value="GTP1_OBG"/>
    <property type="match status" value="1"/>
</dbReference>
<evidence type="ECO:0000313" key="12">
    <source>
        <dbReference type="EMBL" id="QPD03736.1"/>
    </source>
</evidence>
<dbReference type="EC" id="3.6.5.-" evidence="8"/>
<dbReference type="PROSITE" id="PS51710">
    <property type="entry name" value="G_OBG"/>
    <property type="match status" value="1"/>
</dbReference>
<dbReference type="GO" id="GO:0005525">
    <property type="term" value="F:GTP binding"/>
    <property type="evidence" value="ECO:0007669"/>
    <property type="project" value="UniProtKB-UniRule"/>
</dbReference>
<dbReference type="GO" id="GO:0005737">
    <property type="term" value="C:cytoplasm"/>
    <property type="evidence" value="ECO:0007669"/>
    <property type="project" value="UniProtKB-SubCell"/>
</dbReference>
<dbReference type="NCBIfam" id="TIGR02729">
    <property type="entry name" value="Obg_CgtA"/>
    <property type="match status" value="1"/>
</dbReference>
<feature type="compositionally biased region" description="Polar residues" evidence="9">
    <location>
        <begin position="126"/>
        <end position="135"/>
    </location>
</feature>
<feature type="region of interest" description="Disordered" evidence="9">
    <location>
        <begin position="126"/>
        <end position="145"/>
    </location>
</feature>
<name>A0A7S8IZ07_9BACT</name>
<dbReference type="InterPro" id="IPR006169">
    <property type="entry name" value="GTP1_OBG_dom"/>
</dbReference>
<dbReference type="InterPro" id="IPR031167">
    <property type="entry name" value="G_OBG"/>
</dbReference>
<proteinExistence type="inferred from homology"/>
<keyword evidence="2 8" id="KW-0963">Cytoplasm</keyword>
<reference evidence="12 13" key="1">
    <citation type="journal article" date="2020" name="ISME J.">
        <title>Enrichment and physiological characterization of a novel comammox Nitrospira indicates ammonium inhibition of complete nitrification.</title>
        <authorList>
            <person name="Sakoula D."/>
            <person name="Koch H."/>
            <person name="Frank J."/>
            <person name="Jetten M.S.M."/>
            <person name="van Kessel M.A.H.J."/>
            <person name="Lucker S."/>
        </authorList>
    </citation>
    <scope>NUCLEOTIDE SEQUENCE [LARGE SCALE GENOMIC DNA]</scope>
    <source>
        <strain evidence="12">Comreactor17</strain>
    </source>
</reference>
<organism evidence="12 13">
    <name type="scientific">Candidatus Nitrospira kreftii</name>
    <dbReference type="NCBI Taxonomy" id="2652173"/>
    <lineage>
        <taxon>Bacteria</taxon>
        <taxon>Pseudomonadati</taxon>
        <taxon>Nitrospirota</taxon>
        <taxon>Nitrospiria</taxon>
        <taxon>Nitrospirales</taxon>
        <taxon>Nitrospiraceae</taxon>
        <taxon>Nitrospira</taxon>
    </lineage>
</organism>
<feature type="binding site" evidence="8">
    <location>
        <begin position="311"/>
        <end position="313"/>
    </location>
    <ligand>
        <name>GTP</name>
        <dbReference type="ChEBI" id="CHEBI:37565"/>
    </ligand>
</feature>
<comment type="subcellular location">
    <subcellularLocation>
        <location evidence="8">Cytoplasm</location>
    </subcellularLocation>
</comment>
<dbReference type="InterPro" id="IPR045086">
    <property type="entry name" value="OBG_GTPase"/>
</dbReference>
<dbReference type="CDD" id="cd01898">
    <property type="entry name" value="Obg"/>
    <property type="match status" value="1"/>
</dbReference>
<dbReference type="PIRSF" id="PIRSF002401">
    <property type="entry name" value="GTP_bd_Obg/CgtA"/>
    <property type="match status" value="1"/>
</dbReference>
<comment type="function">
    <text evidence="8">An essential GTPase which binds GTP, GDP and possibly (p)ppGpp with moderate affinity, with high nucleotide exchange rates and a fairly low GTP hydrolysis rate. Plays a role in control of the cell cycle, stress response, ribosome biogenesis and in those bacteria that undergo differentiation, in morphogenesis control.</text>
</comment>
<keyword evidence="5 8" id="KW-0378">Hydrolase</keyword>
<evidence type="ECO:0000256" key="2">
    <source>
        <dbReference type="ARBA" id="ARBA00022490"/>
    </source>
</evidence>
<comment type="similarity">
    <text evidence="1 8">Belongs to the TRAFAC class OBG-HflX-like GTPase superfamily. OBG GTPase family.</text>
</comment>
<evidence type="ECO:0000256" key="5">
    <source>
        <dbReference type="ARBA" id="ARBA00022801"/>
    </source>
</evidence>
<dbReference type="NCBIfam" id="NF008954">
    <property type="entry name" value="PRK12296.1"/>
    <property type="match status" value="1"/>
</dbReference>
<dbReference type="NCBIfam" id="NF008955">
    <property type="entry name" value="PRK12297.1"/>
    <property type="match status" value="1"/>
</dbReference>
<evidence type="ECO:0000256" key="6">
    <source>
        <dbReference type="ARBA" id="ARBA00022842"/>
    </source>
</evidence>
<keyword evidence="3 8" id="KW-0479">Metal-binding</keyword>
<keyword evidence="7 8" id="KW-0342">GTP-binding</keyword>
<keyword evidence="6 8" id="KW-0460">Magnesium</keyword>
<protein>
    <recommendedName>
        <fullName evidence="8">GTPase Obg</fullName>
        <ecNumber evidence="8">3.6.5.-</ecNumber>
    </recommendedName>
    <alternativeName>
        <fullName evidence="8">GTP-binding protein Obg</fullName>
    </alternativeName>
</protein>
<gene>
    <name evidence="8" type="primary">obg</name>
    <name evidence="12" type="ORF">Nkreftii_001510</name>
</gene>
<feature type="domain" description="Obg" evidence="11">
    <location>
        <begin position="1"/>
        <end position="158"/>
    </location>
</feature>
<evidence type="ECO:0000256" key="9">
    <source>
        <dbReference type="SAM" id="MobiDB-lite"/>
    </source>
</evidence>
<evidence type="ECO:0000313" key="13">
    <source>
        <dbReference type="Proteomes" id="UP000593737"/>
    </source>
</evidence>
<accession>A0A7S8IZ07</accession>
<dbReference type="InterPro" id="IPR036726">
    <property type="entry name" value="GTP1_OBG_dom_sf"/>
</dbReference>
<dbReference type="HAMAP" id="MF_01454">
    <property type="entry name" value="GTPase_Obg"/>
    <property type="match status" value="1"/>
</dbReference>
<feature type="binding site" evidence="8">
    <location>
        <begin position="282"/>
        <end position="285"/>
    </location>
    <ligand>
        <name>GTP</name>
        <dbReference type="ChEBI" id="CHEBI:37565"/>
    </ligand>
</feature>
<dbReference type="PANTHER" id="PTHR11702:SF31">
    <property type="entry name" value="MITOCHONDRIAL RIBOSOME-ASSOCIATED GTPASE 2"/>
    <property type="match status" value="1"/>
</dbReference>
<dbReference type="SUPFAM" id="SSF82051">
    <property type="entry name" value="Obg GTP-binding protein N-terminal domain"/>
    <property type="match status" value="1"/>
</dbReference>
<dbReference type="Gene3D" id="2.70.210.12">
    <property type="entry name" value="GTP1/OBG domain"/>
    <property type="match status" value="1"/>
</dbReference>
<dbReference type="FunFam" id="2.70.210.12:FF:000001">
    <property type="entry name" value="GTPase Obg"/>
    <property type="match status" value="1"/>
</dbReference>
<dbReference type="GO" id="GO:0043022">
    <property type="term" value="F:ribosome binding"/>
    <property type="evidence" value="ECO:0007669"/>
    <property type="project" value="UniProtKB-ARBA"/>
</dbReference>
<dbReference type="NCBIfam" id="NF008956">
    <property type="entry name" value="PRK12299.1"/>
    <property type="match status" value="1"/>
</dbReference>
<dbReference type="Pfam" id="PF01018">
    <property type="entry name" value="GTP1_OBG"/>
    <property type="match status" value="1"/>
</dbReference>
<feature type="binding site" evidence="8">
    <location>
        <begin position="212"/>
        <end position="215"/>
    </location>
    <ligand>
        <name>GTP</name>
        <dbReference type="ChEBI" id="CHEBI:37565"/>
    </ligand>
</feature>
<dbReference type="GO" id="GO:0042254">
    <property type="term" value="P:ribosome biogenesis"/>
    <property type="evidence" value="ECO:0007669"/>
    <property type="project" value="UniProtKB-UniRule"/>
</dbReference>
<feature type="binding site" evidence="8">
    <location>
        <begin position="190"/>
        <end position="194"/>
    </location>
    <ligand>
        <name>GTP</name>
        <dbReference type="ChEBI" id="CHEBI:37565"/>
    </ligand>
</feature>
<dbReference type="GO" id="GO:0000287">
    <property type="term" value="F:magnesium ion binding"/>
    <property type="evidence" value="ECO:0007669"/>
    <property type="project" value="InterPro"/>
</dbReference>
<dbReference type="SUPFAM" id="SSF52540">
    <property type="entry name" value="P-loop containing nucleoside triphosphate hydrolases"/>
    <property type="match status" value="1"/>
</dbReference>
<dbReference type="Proteomes" id="UP000593737">
    <property type="component" value="Chromosome"/>
</dbReference>
<dbReference type="InterPro" id="IPR006074">
    <property type="entry name" value="GTP1-OBG_CS"/>
</dbReference>
<dbReference type="Gene3D" id="3.40.50.300">
    <property type="entry name" value="P-loop containing nucleotide triphosphate hydrolases"/>
    <property type="match status" value="1"/>
</dbReference>
<evidence type="ECO:0000256" key="7">
    <source>
        <dbReference type="ARBA" id="ARBA00023134"/>
    </source>
</evidence>
<evidence type="ECO:0000256" key="4">
    <source>
        <dbReference type="ARBA" id="ARBA00022741"/>
    </source>
</evidence>
<dbReference type="InterPro" id="IPR014100">
    <property type="entry name" value="GTP-bd_Obg/CgtA"/>
</dbReference>
<evidence type="ECO:0000256" key="1">
    <source>
        <dbReference type="ARBA" id="ARBA00007699"/>
    </source>
</evidence>
<dbReference type="GO" id="GO:0003924">
    <property type="term" value="F:GTPase activity"/>
    <property type="evidence" value="ECO:0007669"/>
    <property type="project" value="UniProtKB-UniRule"/>
</dbReference>
<dbReference type="PROSITE" id="PS51883">
    <property type="entry name" value="OBG"/>
    <property type="match status" value="1"/>
</dbReference>
<dbReference type="KEGG" id="nkf:Nkreftii_001510"/>
<dbReference type="EMBL" id="CP047423">
    <property type="protein sequence ID" value="QPD03736.1"/>
    <property type="molecule type" value="Genomic_DNA"/>
</dbReference>
<dbReference type="PANTHER" id="PTHR11702">
    <property type="entry name" value="DEVELOPMENTALLY REGULATED GTP-BINDING PROTEIN-RELATED"/>
    <property type="match status" value="1"/>
</dbReference>
<evidence type="ECO:0000256" key="3">
    <source>
        <dbReference type="ARBA" id="ARBA00022723"/>
    </source>
</evidence>
<dbReference type="PRINTS" id="PR00326">
    <property type="entry name" value="GTP1OBG"/>
</dbReference>
<dbReference type="Pfam" id="PF01926">
    <property type="entry name" value="MMR_HSR1"/>
    <property type="match status" value="1"/>
</dbReference>